<dbReference type="GO" id="GO:0032993">
    <property type="term" value="C:protein-DNA complex"/>
    <property type="evidence" value="ECO:0007669"/>
    <property type="project" value="TreeGrafter"/>
</dbReference>
<dbReference type="InterPro" id="IPR016032">
    <property type="entry name" value="Sig_transdc_resp-reg_C-effctor"/>
</dbReference>
<feature type="domain" description="OmpR/PhoB-type" evidence="9">
    <location>
        <begin position="130"/>
        <end position="229"/>
    </location>
</feature>
<dbReference type="GO" id="GO:0000976">
    <property type="term" value="F:transcription cis-regulatory region binding"/>
    <property type="evidence" value="ECO:0007669"/>
    <property type="project" value="TreeGrafter"/>
</dbReference>
<keyword evidence="2" id="KW-0902">Two-component regulatory system</keyword>
<keyword evidence="1 6" id="KW-0597">Phosphoprotein</keyword>
<dbReference type="OrthoDB" id="3197131at2"/>
<evidence type="ECO:0000259" key="8">
    <source>
        <dbReference type="PROSITE" id="PS50110"/>
    </source>
</evidence>
<keyword evidence="3" id="KW-0805">Transcription regulation</keyword>
<evidence type="ECO:0000256" key="2">
    <source>
        <dbReference type="ARBA" id="ARBA00023012"/>
    </source>
</evidence>
<feature type="modified residue" description="4-aspartylphosphate" evidence="6">
    <location>
        <position position="52"/>
    </location>
</feature>
<dbReference type="Gene3D" id="6.10.250.690">
    <property type="match status" value="1"/>
</dbReference>
<dbReference type="PROSITE" id="PS50110">
    <property type="entry name" value="RESPONSE_REGULATORY"/>
    <property type="match status" value="1"/>
</dbReference>
<feature type="domain" description="Response regulatory" evidence="8">
    <location>
        <begin position="3"/>
        <end position="116"/>
    </location>
</feature>
<dbReference type="InterPro" id="IPR011006">
    <property type="entry name" value="CheY-like_superfamily"/>
</dbReference>
<evidence type="ECO:0000313" key="11">
    <source>
        <dbReference type="Proteomes" id="UP001515100"/>
    </source>
</evidence>
<proteinExistence type="predicted"/>
<organism evidence="10 11">
    <name type="scientific">Aeromicrobium fastidiosum</name>
    <dbReference type="NCBI Taxonomy" id="52699"/>
    <lineage>
        <taxon>Bacteria</taxon>
        <taxon>Bacillati</taxon>
        <taxon>Actinomycetota</taxon>
        <taxon>Actinomycetes</taxon>
        <taxon>Propionibacteriales</taxon>
        <taxon>Nocardioidaceae</taxon>
        <taxon>Aeromicrobium</taxon>
    </lineage>
</organism>
<dbReference type="InterPro" id="IPR001867">
    <property type="entry name" value="OmpR/PhoB-type_DNA-bd"/>
</dbReference>
<dbReference type="AlphaFoldDB" id="A0A641AKB4"/>
<accession>A0A641AKB4</accession>
<evidence type="ECO:0000259" key="9">
    <source>
        <dbReference type="PROSITE" id="PS51755"/>
    </source>
</evidence>
<dbReference type="GO" id="GO:0006355">
    <property type="term" value="P:regulation of DNA-templated transcription"/>
    <property type="evidence" value="ECO:0007669"/>
    <property type="project" value="InterPro"/>
</dbReference>
<dbReference type="Pfam" id="PF00072">
    <property type="entry name" value="Response_reg"/>
    <property type="match status" value="1"/>
</dbReference>
<feature type="DNA-binding region" description="OmpR/PhoB-type" evidence="7">
    <location>
        <begin position="130"/>
        <end position="229"/>
    </location>
</feature>
<keyword evidence="11" id="KW-1185">Reference proteome</keyword>
<dbReference type="InterPro" id="IPR036388">
    <property type="entry name" value="WH-like_DNA-bd_sf"/>
</dbReference>
<evidence type="ECO:0000256" key="7">
    <source>
        <dbReference type="PROSITE-ProRule" id="PRU01091"/>
    </source>
</evidence>
<keyword evidence="5" id="KW-0804">Transcription</keyword>
<dbReference type="PANTHER" id="PTHR48111">
    <property type="entry name" value="REGULATOR OF RPOS"/>
    <property type="match status" value="1"/>
</dbReference>
<dbReference type="PANTHER" id="PTHR48111:SF21">
    <property type="entry name" value="DNA-BINDING DUAL MASTER TRANSCRIPTIONAL REGULATOR RPAA"/>
    <property type="match status" value="1"/>
</dbReference>
<comment type="caution">
    <text evidence="10">The sequence shown here is derived from an EMBL/GenBank/DDBJ whole genome shotgun (WGS) entry which is preliminary data.</text>
</comment>
<dbReference type="CDD" id="cd00383">
    <property type="entry name" value="trans_reg_C"/>
    <property type="match status" value="1"/>
</dbReference>
<keyword evidence="4 7" id="KW-0238">DNA-binding</keyword>
<gene>
    <name evidence="10" type="ORF">ESP62_012580</name>
</gene>
<evidence type="ECO:0000313" key="10">
    <source>
        <dbReference type="EMBL" id="KAA1376267.1"/>
    </source>
</evidence>
<dbReference type="Proteomes" id="UP001515100">
    <property type="component" value="Unassembled WGS sequence"/>
</dbReference>
<dbReference type="RefSeq" id="WP_129184131.1">
    <property type="nucleotide sequence ID" value="NZ_JAGIOG010000001.1"/>
</dbReference>
<dbReference type="FunFam" id="1.10.10.10:FF:000018">
    <property type="entry name" value="DNA-binding response regulator ResD"/>
    <property type="match status" value="1"/>
</dbReference>
<dbReference type="InterPro" id="IPR001789">
    <property type="entry name" value="Sig_transdc_resp-reg_receiver"/>
</dbReference>
<dbReference type="Gene3D" id="1.10.10.10">
    <property type="entry name" value="Winged helix-like DNA-binding domain superfamily/Winged helix DNA-binding domain"/>
    <property type="match status" value="1"/>
</dbReference>
<evidence type="ECO:0000256" key="6">
    <source>
        <dbReference type="PROSITE-ProRule" id="PRU00169"/>
    </source>
</evidence>
<evidence type="ECO:0000256" key="3">
    <source>
        <dbReference type="ARBA" id="ARBA00023015"/>
    </source>
</evidence>
<name>A0A641AKB4_9ACTN</name>
<dbReference type="Gene3D" id="3.40.50.2300">
    <property type="match status" value="1"/>
</dbReference>
<dbReference type="SUPFAM" id="SSF46894">
    <property type="entry name" value="C-terminal effector domain of the bipartite response regulators"/>
    <property type="match status" value="1"/>
</dbReference>
<dbReference type="InterPro" id="IPR039420">
    <property type="entry name" value="WalR-like"/>
</dbReference>
<dbReference type="PROSITE" id="PS51755">
    <property type="entry name" value="OMPR_PHOB"/>
    <property type="match status" value="1"/>
</dbReference>
<dbReference type="SUPFAM" id="SSF52172">
    <property type="entry name" value="CheY-like"/>
    <property type="match status" value="1"/>
</dbReference>
<dbReference type="CDD" id="cd17574">
    <property type="entry name" value="REC_OmpR"/>
    <property type="match status" value="1"/>
</dbReference>
<dbReference type="SMART" id="SM00448">
    <property type="entry name" value="REC"/>
    <property type="match status" value="1"/>
</dbReference>
<sequence length="229" mass="25165">MSRVLLVEDDLAVRRAVTMGLKRLGHDVEAVADGRDALDSIIASPPDIVVLDLMIPGINGIEVCKLIRARGTVPVVILSARDHDIDIVAGFDAGADDYCVKPASAEVIDARIRAVLRRSTGPTTLDHDAHPAEVFGDLAVDRASLRVRKGGAEVSLTPTELRLLLFLSSQLDHAFSRQQLLEHVWEQSYYGEVRMVDACVTRLRAKIETDPRHPVHLQTVRGFGYRFSA</sequence>
<dbReference type="GO" id="GO:0005829">
    <property type="term" value="C:cytosol"/>
    <property type="evidence" value="ECO:0007669"/>
    <property type="project" value="TreeGrafter"/>
</dbReference>
<dbReference type="EMBL" id="SDPP02000003">
    <property type="protein sequence ID" value="KAA1376267.1"/>
    <property type="molecule type" value="Genomic_DNA"/>
</dbReference>
<protein>
    <submittedName>
        <fullName evidence="10">Response regulator transcription factor</fullName>
    </submittedName>
</protein>
<reference evidence="10" key="1">
    <citation type="submission" date="2019-09" db="EMBL/GenBank/DDBJ databases">
        <authorList>
            <person name="Li J."/>
        </authorList>
    </citation>
    <scope>NUCLEOTIDE SEQUENCE [LARGE SCALE GENOMIC DNA]</scope>
    <source>
        <strain evidence="10">NRBC 14897</strain>
    </source>
</reference>
<dbReference type="GO" id="GO:0000156">
    <property type="term" value="F:phosphorelay response regulator activity"/>
    <property type="evidence" value="ECO:0007669"/>
    <property type="project" value="TreeGrafter"/>
</dbReference>
<evidence type="ECO:0000256" key="4">
    <source>
        <dbReference type="ARBA" id="ARBA00023125"/>
    </source>
</evidence>
<evidence type="ECO:0000256" key="1">
    <source>
        <dbReference type="ARBA" id="ARBA00022553"/>
    </source>
</evidence>
<evidence type="ECO:0000256" key="5">
    <source>
        <dbReference type="ARBA" id="ARBA00023163"/>
    </source>
</evidence>
<dbReference type="Pfam" id="PF00486">
    <property type="entry name" value="Trans_reg_C"/>
    <property type="match status" value="1"/>
</dbReference>
<dbReference type="SMART" id="SM00862">
    <property type="entry name" value="Trans_reg_C"/>
    <property type="match status" value="1"/>
</dbReference>